<gene>
    <name evidence="2" type="ORF">P255_02220</name>
</gene>
<dbReference type="OrthoDB" id="6708426at2"/>
<protein>
    <recommendedName>
        <fullName evidence="4">DUF3261 domain-containing protein</fullName>
    </recommendedName>
</protein>
<dbReference type="EMBL" id="AYEU01000007">
    <property type="protein sequence ID" value="ESK50244.1"/>
    <property type="molecule type" value="Genomic_DNA"/>
</dbReference>
<dbReference type="HOGENOM" id="CLU_1500424_0_0_6"/>
<evidence type="ECO:0000313" key="3">
    <source>
        <dbReference type="Proteomes" id="UP000018418"/>
    </source>
</evidence>
<reference evidence="2 3" key="1">
    <citation type="submission" date="2013-10" db="EMBL/GenBank/DDBJ databases">
        <title>The Genome Sequence of Acinetobacter brisouii CIP 110357.</title>
        <authorList>
            <consortium name="The Broad Institute Genomics Platform"/>
            <consortium name="The Broad Institute Genome Sequencing Center for Infectious Disease"/>
            <person name="Cerqueira G."/>
            <person name="Feldgarden M."/>
            <person name="Courvalin P."/>
            <person name="Grillot-Courvalin C."/>
            <person name="Clermont D."/>
            <person name="Rocha E."/>
            <person name="Yoon E.-J."/>
            <person name="Nemec A."/>
            <person name="Young S.K."/>
            <person name="Zeng Q."/>
            <person name="Gargeya S."/>
            <person name="Fitzgerald M."/>
            <person name="Abouelleil A."/>
            <person name="Alvarado L."/>
            <person name="Berlin A.M."/>
            <person name="Chapman S.B."/>
            <person name="Gainer-Dewar J."/>
            <person name="Goldberg J."/>
            <person name="Gnerre S."/>
            <person name="Griggs A."/>
            <person name="Gujja S."/>
            <person name="Hansen M."/>
            <person name="Howarth C."/>
            <person name="Imamovic A."/>
            <person name="Ireland A."/>
            <person name="Larimer J."/>
            <person name="McCowan C."/>
            <person name="Murphy C."/>
            <person name="Pearson M."/>
            <person name="Poon T.W."/>
            <person name="Priest M."/>
            <person name="Roberts A."/>
            <person name="Saif S."/>
            <person name="Shea T."/>
            <person name="Sykes S."/>
            <person name="Wortman J."/>
            <person name="Nusbaum C."/>
            <person name="Birren B."/>
        </authorList>
    </citation>
    <scope>NUCLEOTIDE SEQUENCE [LARGE SCALE GENOMIC DNA]</scope>
    <source>
        <strain evidence="2 3">CIP 110357</strain>
    </source>
</reference>
<evidence type="ECO:0000313" key="2">
    <source>
        <dbReference type="EMBL" id="ESK50244.1"/>
    </source>
</evidence>
<feature type="signal peptide" evidence="1">
    <location>
        <begin position="1"/>
        <end position="20"/>
    </location>
</feature>
<dbReference type="Pfam" id="PF11659">
    <property type="entry name" value="DUF3261"/>
    <property type="match status" value="1"/>
</dbReference>
<organism evidence="2 3">
    <name type="scientific">Acinetobacter brisouii CIP 110357</name>
    <dbReference type="NCBI Taxonomy" id="1341683"/>
    <lineage>
        <taxon>Bacteria</taxon>
        <taxon>Pseudomonadati</taxon>
        <taxon>Pseudomonadota</taxon>
        <taxon>Gammaproteobacteria</taxon>
        <taxon>Moraxellales</taxon>
        <taxon>Moraxellaceae</taxon>
        <taxon>Acinetobacter</taxon>
    </lineage>
</organism>
<proteinExistence type="predicted"/>
<name>V2VRB2_9GAMM</name>
<sequence length="178" mass="20505">MHRYGRIVLLGLALSLSACQSFYPKAPALAAPQWQAQQYQRQDQVEVQWKQQSFSFLLYQQQQGKNLSMLGLSLTGQVLFKLQFDGQKVRVEQRIEQMRLLPFDFVVRDILFATYPKFAEAGQPQVEVKQQDNTQQIEIAKQHVLTIQKQAHSIQLDNLHVPYTIVFSPMDDALQVGN</sequence>
<dbReference type="RefSeq" id="WP_004902201.1">
    <property type="nucleotide sequence ID" value="NZ_BBTI01000006.1"/>
</dbReference>
<accession>V2VRB2</accession>
<evidence type="ECO:0008006" key="4">
    <source>
        <dbReference type="Google" id="ProtNLM"/>
    </source>
</evidence>
<dbReference type="InterPro" id="IPR021675">
    <property type="entry name" value="DUF3261"/>
</dbReference>
<evidence type="ECO:0000256" key="1">
    <source>
        <dbReference type="SAM" id="SignalP"/>
    </source>
</evidence>
<dbReference type="PROSITE" id="PS51257">
    <property type="entry name" value="PROKAR_LIPOPROTEIN"/>
    <property type="match status" value="1"/>
</dbReference>
<dbReference type="PATRIC" id="fig|1341683.3.peg.2193"/>
<comment type="caution">
    <text evidence="2">The sequence shown here is derived from an EMBL/GenBank/DDBJ whole genome shotgun (WGS) entry which is preliminary data.</text>
</comment>
<dbReference type="AlphaFoldDB" id="V2VRB2"/>
<keyword evidence="3" id="KW-1185">Reference proteome</keyword>
<keyword evidence="1" id="KW-0732">Signal</keyword>
<feature type="chain" id="PRO_5004710416" description="DUF3261 domain-containing protein" evidence="1">
    <location>
        <begin position="21"/>
        <end position="178"/>
    </location>
</feature>
<dbReference type="Proteomes" id="UP000018418">
    <property type="component" value="Unassembled WGS sequence"/>
</dbReference>